<dbReference type="OrthoDB" id="8517835at2759"/>
<gene>
    <name evidence="18" type="ORF">N337_10986</name>
</gene>
<evidence type="ECO:0000256" key="4">
    <source>
        <dbReference type="ARBA" id="ARBA00012262"/>
    </source>
</evidence>
<dbReference type="Gene3D" id="2.60.120.620">
    <property type="entry name" value="q2cbj1_9rhob like domain"/>
    <property type="match status" value="1"/>
</dbReference>
<evidence type="ECO:0000313" key="19">
    <source>
        <dbReference type="Proteomes" id="UP000053700"/>
    </source>
</evidence>
<feature type="compositionally biased region" description="Gly residues" evidence="16">
    <location>
        <begin position="267"/>
        <end position="278"/>
    </location>
</feature>
<dbReference type="PANTHER" id="PTHR14049:SF5">
    <property type="entry name" value="PROLYL 3-HYDROXYLASE 1"/>
    <property type="match status" value="1"/>
</dbReference>
<dbReference type="InterPro" id="IPR039575">
    <property type="entry name" value="P3H"/>
</dbReference>
<dbReference type="PANTHER" id="PTHR14049">
    <property type="entry name" value="LEPRECAN 1"/>
    <property type="match status" value="1"/>
</dbReference>
<dbReference type="GO" id="GO:0019797">
    <property type="term" value="F:procollagen-proline 3-dioxygenase activity"/>
    <property type="evidence" value="ECO:0007669"/>
    <property type="project" value="UniProtKB-EC"/>
</dbReference>
<proteinExistence type="inferred from homology"/>
<evidence type="ECO:0000256" key="2">
    <source>
        <dbReference type="ARBA" id="ARBA00001962"/>
    </source>
</evidence>
<accession>A0A091TUL8</accession>
<evidence type="ECO:0000256" key="6">
    <source>
        <dbReference type="ARBA" id="ARBA00022729"/>
    </source>
</evidence>
<dbReference type="SMART" id="SM00702">
    <property type="entry name" value="P4Hc"/>
    <property type="match status" value="1"/>
</dbReference>
<evidence type="ECO:0000256" key="7">
    <source>
        <dbReference type="ARBA" id="ARBA00022737"/>
    </source>
</evidence>
<evidence type="ECO:0000256" key="11">
    <source>
        <dbReference type="ARBA" id="ARBA00022964"/>
    </source>
</evidence>
<keyword evidence="6" id="KW-0732">Signal</keyword>
<feature type="coiled-coil region" evidence="15">
    <location>
        <begin position="186"/>
        <end position="213"/>
    </location>
</feature>
<keyword evidence="5" id="KW-0479">Metal-binding</keyword>
<dbReference type="PROSITE" id="PS51471">
    <property type="entry name" value="FE2OG_OXY"/>
    <property type="match status" value="1"/>
</dbReference>
<keyword evidence="15" id="KW-0175">Coiled coil</keyword>
<dbReference type="InterPro" id="IPR005123">
    <property type="entry name" value="Oxoglu/Fe-dep_dioxygenase_dom"/>
</dbReference>
<sequence length="489" mass="54511">EKALEEYFVADAECRALCEGPYDYEGYNYLEYNADLFQAITDHSMQVLSCKQGCVTELASQPDREKPLEDFLPSHFNYLQFAYYNNGNYEKAIECAKTYLLFFPNDEVMNQNLAYYTAVLGETLAGPIQPREEIQAYHQQSLMEKELLFFSYDVFGIPFVDPDTWTPEEVIPKRLREKQKVERETAARISEEIGNLMKEIETLVEEKAKESADMSKFIREGGPLVYEGASVTMNSKTLNGSQRVVVDGVLSDEECRELQRLTNVSAGTGGAGGDGAGDAEGSHPVARKRRKSPSASCPVWVPSNSWGGLVLSLPLETSLLLPNLLPFPKGRSRSTLEKQEGRSDNSHEVHVDNCILNAEALVCVKEPPAYTFRDYSAILYLNGDFEGGAFYFTELDAKTETAEVQPQCGRAVGFSSGSENPHGVKAVTKGQRCAIALWFTLDPRHSERERVQADDLVKMLFGTEEGDLLREPEPEQEPPAAITVGKDEL</sequence>
<dbReference type="GO" id="GO:0005783">
    <property type="term" value="C:endoplasmic reticulum"/>
    <property type="evidence" value="ECO:0007669"/>
    <property type="project" value="TreeGrafter"/>
</dbReference>
<feature type="non-terminal residue" evidence="18">
    <location>
        <position position="1"/>
    </location>
</feature>
<evidence type="ECO:0000256" key="14">
    <source>
        <dbReference type="ARBA" id="ARBA00023180"/>
    </source>
</evidence>
<feature type="region of interest" description="Disordered" evidence="16">
    <location>
        <begin position="264"/>
        <end position="296"/>
    </location>
</feature>
<evidence type="ECO:0000256" key="12">
    <source>
        <dbReference type="ARBA" id="ARBA00023002"/>
    </source>
</evidence>
<evidence type="ECO:0000259" key="17">
    <source>
        <dbReference type="PROSITE" id="PS51471"/>
    </source>
</evidence>
<evidence type="ECO:0000256" key="13">
    <source>
        <dbReference type="ARBA" id="ARBA00023004"/>
    </source>
</evidence>
<comment type="cofactor">
    <cofactor evidence="2">
        <name>Fe cation</name>
        <dbReference type="ChEBI" id="CHEBI:24875"/>
    </cofactor>
</comment>
<keyword evidence="13" id="KW-0408">Iron</keyword>
<name>A0A091TUL8_PHORB</name>
<dbReference type="InterPro" id="IPR011990">
    <property type="entry name" value="TPR-like_helical_dom_sf"/>
</dbReference>
<keyword evidence="8" id="KW-0802">TPR repeat</keyword>
<evidence type="ECO:0000256" key="1">
    <source>
        <dbReference type="ARBA" id="ARBA00001961"/>
    </source>
</evidence>
<evidence type="ECO:0000256" key="16">
    <source>
        <dbReference type="SAM" id="MobiDB-lite"/>
    </source>
</evidence>
<keyword evidence="9" id="KW-0256">Endoplasmic reticulum</keyword>
<evidence type="ECO:0000313" key="18">
    <source>
        <dbReference type="EMBL" id="KFQ81220.1"/>
    </source>
</evidence>
<dbReference type="GO" id="GO:0031418">
    <property type="term" value="F:L-ascorbic acid binding"/>
    <property type="evidence" value="ECO:0007669"/>
    <property type="project" value="UniProtKB-KW"/>
</dbReference>
<organism evidence="18 19">
    <name type="scientific">Phoenicopterus ruber ruber</name>
    <dbReference type="NCBI Taxonomy" id="9218"/>
    <lineage>
        <taxon>Eukaryota</taxon>
        <taxon>Metazoa</taxon>
        <taxon>Chordata</taxon>
        <taxon>Craniata</taxon>
        <taxon>Vertebrata</taxon>
        <taxon>Euteleostomi</taxon>
        <taxon>Archelosauria</taxon>
        <taxon>Archosauria</taxon>
        <taxon>Dinosauria</taxon>
        <taxon>Saurischia</taxon>
        <taxon>Theropoda</taxon>
        <taxon>Coelurosauria</taxon>
        <taxon>Aves</taxon>
        <taxon>Neognathae</taxon>
        <taxon>Neoaves</taxon>
        <taxon>Mirandornithes</taxon>
        <taxon>Phoenicopteriformes</taxon>
        <taxon>Phoenicopteridae</taxon>
        <taxon>Phoenicopterus</taxon>
    </lineage>
</organism>
<keyword evidence="19" id="KW-1185">Reference proteome</keyword>
<evidence type="ECO:0000256" key="5">
    <source>
        <dbReference type="ARBA" id="ARBA00022723"/>
    </source>
</evidence>
<dbReference type="EC" id="1.14.11.7" evidence="4"/>
<keyword evidence="11" id="KW-0223">Dioxygenase</keyword>
<feature type="domain" description="Fe2OG dioxygenase" evidence="17">
    <location>
        <begin position="331"/>
        <end position="441"/>
    </location>
</feature>
<dbReference type="InterPro" id="IPR056585">
    <property type="entry name" value="Leprecan_dom"/>
</dbReference>
<keyword evidence="10" id="KW-0847">Vitamin C</keyword>
<reference evidence="18" key="1">
    <citation type="submission" date="2014-04" db="EMBL/GenBank/DDBJ databases">
        <title>Genome evolution of avian class.</title>
        <authorList>
            <person name="Zhang G."/>
            <person name="Li C."/>
        </authorList>
    </citation>
    <scope>NUCLEOTIDE SEQUENCE [LARGE SCALE GENOMIC DNA]</scope>
    <source>
        <strain evidence="18">BGI_N337</strain>
    </source>
</reference>
<evidence type="ECO:0000256" key="10">
    <source>
        <dbReference type="ARBA" id="ARBA00022896"/>
    </source>
</evidence>
<keyword evidence="7" id="KW-0677">Repeat</keyword>
<dbReference type="InterPro" id="IPR044862">
    <property type="entry name" value="Pro_4_hyd_alph_FE2OG_OXY"/>
</dbReference>
<evidence type="ECO:0000256" key="3">
    <source>
        <dbReference type="ARBA" id="ARBA00006487"/>
    </source>
</evidence>
<dbReference type="Proteomes" id="UP000053700">
    <property type="component" value="Unassembled WGS sequence"/>
</dbReference>
<evidence type="ECO:0000256" key="8">
    <source>
        <dbReference type="ARBA" id="ARBA00022803"/>
    </source>
</evidence>
<dbReference type="InterPro" id="IPR006620">
    <property type="entry name" value="Pro_4_hyd_alph"/>
</dbReference>
<evidence type="ECO:0000256" key="15">
    <source>
        <dbReference type="SAM" id="Coils"/>
    </source>
</evidence>
<dbReference type="Pfam" id="PF23557">
    <property type="entry name" value="TPR_leprecan"/>
    <property type="match status" value="1"/>
</dbReference>
<evidence type="ECO:0000256" key="9">
    <source>
        <dbReference type="ARBA" id="ARBA00022824"/>
    </source>
</evidence>
<dbReference type="GO" id="GO:0032963">
    <property type="term" value="P:collagen metabolic process"/>
    <property type="evidence" value="ECO:0007669"/>
    <property type="project" value="InterPro"/>
</dbReference>
<feature type="non-terminal residue" evidence="18">
    <location>
        <position position="489"/>
    </location>
</feature>
<comment type="cofactor">
    <cofactor evidence="1">
        <name>L-ascorbate</name>
        <dbReference type="ChEBI" id="CHEBI:38290"/>
    </cofactor>
</comment>
<comment type="similarity">
    <text evidence="3">Belongs to the leprecan family.</text>
</comment>
<dbReference type="EMBL" id="KK404096">
    <property type="protein sequence ID" value="KFQ81220.1"/>
    <property type="molecule type" value="Genomic_DNA"/>
</dbReference>
<feature type="region of interest" description="Disordered" evidence="16">
    <location>
        <begin position="465"/>
        <end position="489"/>
    </location>
</feature>
<keyword evidence="12" id="KW-0560">Oxidoreductase</keyword>
<dbReference type="Pfam" id="PF13640">
    <property type="entry name" value="2OG-FeII_Oxy_3"/>
    <property type="match status" value="1"/>
</dbReference>
<dbReference type="GO" id="GO:0005506">
    <property type="term" value="F:iron ion binding"/>
    <property type="evidence" value="ECO:0007669"/>
    <property type="project" value="InterPro"/>
</dbReference>
<protein>
    <recommendedName>
        <fullName evidence="4">procollagen-proline 3-dioxygenase</fullName>
        <ecNumber evidence="4">1.14.11.7</ecNumber>
    </recommendedName>
</protein>
<dbReference type="Gene3D" id="1.25.40.10">
    <property type="entry name" value="Tetratricopeptide repeat domain"/>
    <property type="match status" value="1"/>
</dbReference>
<keyword evidence="14" id="KW-0325">Glycoprotein</keyword>
<dbReference type="AlphaFoldDB" id="A0A091TUL8"/>